<feature type="repeat" description="TPR" evidence="1">
    <location>
        <begin position="508"/>
        <end position="541"/>
    </location>
</feature>
<dbReference type="InterPro" id="IPR011990">
    <property type="entry name" value="TPR-like_helical_dom_sf"/>
</dbReference>
<dbReference type="EMBL" id="JAIWOZ010000003">
    <property type="protein sequence ID" value="KAH6608264.1"/>
    <property type="molecule type" value="Genomic_DNA"/>
</dbReference>
<reference evidence="2" key="1">
    <citation type="submission" date="2021-08" db="EMBL/GenBank/DDBJ databases">
        <title>Chromosome-Level Trichoderma cornu-damae using Hi-C Data.</title>
        <authorList>
            <person name="Kim C.S."/>
        </authorList>
    </citation>
    <scope>NUCLEOTIDE SEQUENCE</scope>
    <source>
        <strain evidence="2">KA19-0412C</strain>
    </source>
</reference>
<dbReference type="Gene3D" id="3.40.50.300">
    <property type="entry name" value="P-loop containing nucleotide triphosphate hydrolases"/>
    <property type="match status" value="1"/>
</dbReference>
<dbReference type="SUPFAM" id="SSF48452">
    <property type="entry name" value="TPR-like"/>
    <property type="match status" value="2"/>
</dbReference>
<evidence type="ECO:0000256" key="1">
    <source>
        <dbReference type="PROSITE-ProRule" id="PRU00339"/>
    </source>
</evidence>
<accession>A0A9P8QNB5</accession>
<dbReference type="InterPro" id="IPR019734">
    <property type="entry name" value="TPR_rpt"/>
</dbReference>
<dbReference type="SUPFAM" id="SSF52540">
    <property type="entry name" value="P-loop containing nucleoside triphosphate hydrolases"/>
    <property type="match status" value="1"/>
</dbReference>
<protein>
    <recommendedName>
        <fullName evidence="4">TPR-like protein</fullName>
    </recommendedName>
</protein>
<gene>
    <name evidence="2" type="ORF">Trco_004577</name>
</gene>
<dbReference type="InterPro" id="IPR053137">
    <property type="entry name" value="NLR-like"/>
</dbReference>
<evidence type="ECO:0008006" key="4">
    <source>
        <dbReference type="Google" id="ProtNLM"/>
    </source>
</evidence>
<dbReference type="InterPro" id="IPR027417">
    <property type="entry name" value="P-loop_NTPase"/>
</dbReference>
<proteinExistence type="predicted"/>
<feature type="repeat" description="TPR" evidence="1">
    <location>
        <begin position="550"/>
        <end position="583"/>
    </location>
</feature>
<dbReference type="PANTHER" id="PTHR46082">
    <property type="entry name" value="ATP/GTP-BINDING PROTEIN-RELATED"/>
    <property type="match status" value="1"/>
</dbReference>
<evidence type="ECO:0000313" key="2">
    <source>
        <dbReference type="EMBL" id="KAH6608264.1"/>
    </source>
</evidence>
<dbReference type="Gene3D" id="1.25.40.10">
    <property type="entry name" value="Tetratricopeptide repeat domain"/>
    <property type="match status" value="2"/>
</dbReference>
<comment type="caution">
    <text evidence="2">The sequence shown here is derived from an EMBL/GenBank/DDBJ whole genome shotgun (WGS) entry which is preliminary data.</text>
</comment>
<dbReference type="PANTHER" id="PTHR46082:SF6">
    <property type="entry name" value="AAA+ ATPASE DOMAIN-CONTAINING PROTEIN-RELATED"/>
    <property type="match status" value="1"/>
</dbReference>
<keyword evidence="3" id="KW-1185">Reference proteome</keyword>
<evidence type="ECO:0000313" key="3">
    <source>
        <dbReference type="Proteomes" id="UP000827724"/>
    </source>
</evidence>
<dbReference type="OrthoDB" id="5986190at2759"/>
<dbReference type="SMART" id="SM00028">
    <property type="entry name" value="TPR"/>
    <property type="match status" value="4"/>
</dbReference>
<organism evidence="2 3">
    <name type="scientific">Trichoderma cornu-damae</name>
    <dbReference type="NCBI Taxonomy" id="654480"/>
    <lineage>
        <taxon>Eukaryota</taxon>
        <taxon>Fungi</taxon>
        <taxon>Dikarya</taxon>
        <taxon>Ascomycota</taxon>
        <taxon>Pezizomycotina</taxon>
        <taxon>Sordariomycetes</taxon>
        <taxon>Hypocreomycetidae</taxon>
        <taxon>Hypocreales</taxon>
        <taxon>Hypocreaceae</taxon>
        <taxon>Trichoderma</taxon>
    </lineage>
</organism>
<name>A0A9P8QNB5_9HYPO</name>
<dbReference type="PROSITE" id="PS50005">
    <property type="entry name" value="TPR"/>
    <property type="match status" value="2"/>
</dbReference>
<dbReference type="AlphaFoldDB" id="A0A9P8QNB5"/>
<dbReference type="Proteomes" id="UP000827724">
    <property type="component" value="Unassembled WGS sequence"/>
</dbReference>
<dbReference type="Pfam" id="PF13374">
    <property type="entry name" value="TPR_10"/>
    <property type="match status" value="3"/>
</dbReference>
<sequence>MSQSSFHQRYISHSQFGNNATINQGDIHYHLPQPPRPPGVRVIPYPRNEDVVYRQDLVNKLDTILPRGSKFYSAALWGLGGSGKTQIALDYAYRRCDDPECGVFWIHADSEATFIHDYKTIAERLGIEKTADGEDLLCAVRNGIEAHPPWVLILDNADNLELFGVDTPADGTKSRLYEHLPKGPMGTVLWTSRDARIAGTLVGPTRAVEVSAMAYGEAMTLLETTRNAKAGSEELGDAEMLLKELELFPLAISQAGAYMRRMSLTATGYLSLLEESKRRWDTLKKTEFDRHRRREMPNSVLETWTVSMERIQSENITAYHVLHTIAYLDNQNLSHELIVAIGKCNDKDAVGQPEVDSAMVRLKEFSFLKMRRVDGGEPSYEIHKLVQEAARYRLNARGFRELPGQGNLLPMEKRDEAYYSGIALQVISELFPVSKPESWERCERYLAHAVGMGDWAEACKKQADISALLSKASGYLHDRGRWREKAPVDLRAIELRRNSLGERHPATLESIASLAAAYHYQGEHDKAKARYREALDLQRETLGERHPDTLRNISLLGAVHQSHGQYEEAEALYKEVLELQREILGETHVHTLQTLGSLSAVYHYQGHYEKARGLKEDGLRLQREILGEKNPYTLWNMGSLAATYQCLGRYKKAKALYQETLDLRRETLGEKHPDTLRSITQLGAIYQDMGKYGTAEALAKEALELQLKLLGEKHPYTLQSTHNLAVAWHSLGRRHEALSLMRECLEGRSAVLGSNHPFTHDSAKVLEKWESRAKRFGGVREISSAITKKLWKNGV</sequence>
<dbReference type="Pfam" id="PF13424">
    <property type="entry name" value="TPR_12"/>
    <property type="match status" value="2"/>
</dbReference>
<keyword evidence="1" id="KW-0802">TPR repeat</keyword>